<organism evidence="1 2">
    <name type="scientific">Chrysodeixis includens</name>
    <name type="common">Soybean looper</name>
    <name type="synonym">Pseudoplusia includens</name>
    <dbReference type="NCBI Taxonomy" id="689277"/>
    <lineage>
        <taxon>Eukaryota</taxon>
        <taxon>Metazoa</taxon>
        <taxon>Ecdysozoa</taxon>
        <taxon>Arthropoda</taxon>
        <taxon>Hexapoda</taxon>
        <taxon>Insecta</taxon>
        <taxon>Pterygota</taxon>
        <taxon>Neoptera</taxon>
        <taxon>Endopterygota</taxon>
        <taxon>Lepidoptera</taxon>
        <taxon>Glossata</taxon>
        <taxon>Ditrysia</taxon>
        <taxon>Noctuoidea</taxon>
        <taxon>Noctuidae</taxon>
        <taxon>Plusiinae</taxon>
        <taxon>Chrysodeixis</taxon>
    </lineage>
</organism>
<sequence length="133" mass="15083">MAARAAVVRGGKVKIQKEHIEIYKISNFQNSRKTFQLDKSFLIFSPILSPLLDKTNQTSSHQWASVTHANGSATTETAWYGKRGTLVTRVSTQTPKNYARQARQWKYIICENFSFLAITVYEIQPGDRQTAEA</sequence>
<protein>
    <submittedName>
        <fullName evidence="1">Uncharacterized protein</fullName>
    </submittedName>
</protein>
<evidence type="ECO:0000313" key="2">
    <source>
        <dbReference type="Proteomes" id="UP001154114"/>
    </source>
</evidence>
<proteinExistence type="predicted"/>
<dbReference type="Proteomes" id="UP001154114">
    <property type="component" value="Chromosome 28"/>
</dbReference>
<name>A0A9N8KWL8_CHRIL</name>
<gene>
    <name evidence="1" type="ORF">CINC_LOCUS8794</name>
</gene>
<dbReference type="OrthoDB" id="7491228at2759"/>
<reference evidence="1" key="1">
    <citation type="submission" date="2021-12" db="EMBL/GenBank/DDBJ databases">
        <authorList>
            <person name="King R."/>
        </authorList>
    </citation>
    <scope>NUCLEOTIDE SEQUENCE</scope>
</reference>
<dbReference type="AlphaFoldDB" id="A0A9N8KWL8"/>
<accession>A0A9N8KWL8</accession>
<keyword evidence="2" id="KW-1185">Reference proteome</keyword>
<dbReference type="EMBL" id="LR824031">
    <property type="protein sequence ID" value="CAD0206502.1"/>
    <property type="molecule type" value="Genomic_DNA"/>
</dbReference>
<evidence type="ECO:0000313" key="1">
    <source>
        <dbReference type="EMBL" id="CAD0206502.1"/>
    </source>
</evidence>